<reference evidence="1 2" key="1">
    <citation type="journal article" date="2018" name="Sci. Rep.">
        <title>Genomic signatures of local adaptation to the degree of environmental predictability in rotifers.</title>
        <authorList>
            <person name="Franch-Gras L."/>
            <person name="Hahn C."/>
            <person name="Garcia-Roger E.M."/>
            <person name="Carmona M.J."/>
            <person name="Serra M."/>
            <person name="Gomez A."/>
        </authorList>
    </citation>
    <scope>NUCLEOTIDE SEQUENCE [LARGE SCALE GENOMIC DNA]</scope>
    <source>
        <strain evidence="1">HYR1</strain>
    </source>
</reference>
<evidence type="ECO:0000313" key="2">
    <source>
        <dbReference type="Proteomes" id="UP000276133"/>
    </source>
</evidence>
<dbReference type="EMBL" id="REGN01004004">
    <property type="protein sequence ID" value="RNA19647.1"/>
    <property type="molecule type" value="Genomic_DNA"/>
</dbReference>
<gene>
    <name evidence="1" type="ORF">BpHYR1_050086</name>
</gene>
<protein>
    <submittedName>
        <fullName evidence="1">Uncharacterized protein</fullName>
    </submittedName>
</protein>
<dbReference type="Proteomes" id="UP000276133">
    <property type="component" value="Unassembled WGS sequence"/>
</dbReference>
<comment type="caution">
    <text evidence="1">The sequence shown here is derived from an EMBL/GenBank/DDBJ whole genome shotgun (WGS) entry which is preliminary data.</text>
</comment>
<keyword evidence="2" id="KW-1185">Reference proteome</keyword>
<accession>A0A3M7R7V1</accession>
<dbReference type="AlphaFoldDB" id="A0A3M7R7V1"/>
<sequence>MSHNLTICYYFLSGLGESVFSNFSVNVIYAFYGVNAHHVKKSRYFRRLFDVFCFSKDLLKLVPENSNFKELWKKAGDSFKNDKNKKNKIS</sequence>
<name>A0A3M7R7V1_BRAPC</name>
<proteinExistence type="predicted"/>
<evidence type="ECO:0000313" key="1">
    <source>
        <dbReference type="EMBL" id="RNA19647.1"/>
    </source>
</evidence>
<organism evidence="1 2">
    <name type="scientific">Brachionus plicatilis</name>
    <name type="common">Marine rotifer</name>
    <name type="synonym">Brachionus muelleri</name>
    <dbReference type="NCBI Taxonomy" id="10195"/>
    <lineage>
        <taxon>Eukaryota</taxon>
        <taxon>Metazoa</taxon>
        <taxon>Spiralia</taxon>
        <taxon>Gnathifera</taxon>
        <taxon>Rotifera</taxon>
        <taxon>Eurotatoria</taxon>
        <taxon>Monogononta</taxon>
        <taxon>Pseudotrocha</taxon>
        <taxon>Ploima</taxon>
        <taxon>Brachionidae</taxon>
        <taxon>Brachionus</taxon>
    </lineage>
</organism>